<evidence type="ECO:0000256" key="1">
    <source>
        <dbReference type="SAM" id="MobiDB-lite"/>
    </source>
</evidence>
<proteinExistence type="predicted"/>
<dbReference type="AlphaFoldDB" id="A0A165IKH8"/>
<feature type="region of interest" description="Disordered" evidence="1">
    <location>
        <begin position="120"/>
        <end position="150"/>
    </location>
</feature>
<dbReference type="Proteomes" id="UP000076842">
    <property type="component" value="Unassembled WGS sequence"/>
</dbReference>
<dbReference type="STRING" id="1353952.A0A165IKH8"/>
<evidence type="ECO:0000313" key="2">
    <source>
        <dbReference type="EMBL" id="KZT60692.1"/>
    </source>
</evidence>
<gene>
    <name evidence="2" type="ORF">CALCODRAFT_98273</name>
</gene>
<dbReference type="InParanoid" id="A0A165IKH8"/>
<accession>A0A165IKH8</accession>
<dbReference type="OrthoDB" id="3254241at2759"/>
<feature type="compositionally biased region" description="Low complexity" evidence="1">
    <location>
        <begin position="137"/>
        <end position="150"/>
    </location>
</feature>
<organism evidence="2 3">
    <name type="scientific">Calocera cornea HHB12733</name>
    <dbReference type="NCBI Taxonomy" id="1353952"/>
    <lineage>
        <taxon>Eukaryota</taxon>
        <taxon>Fungi</taxon>
        <taxon>Dikarya</taxon>
        <taxon>Basidiomycota</taxon>
        <taxon>Agaricomycotina</taxon>
        <taxon>Dacrymycetes</taxon>
        <taxon>Dacrymycetales</taxon>
        <taxon>Dacrymycetaceae</taxon>
        <taxon>Calocera</taxon>
    </lineage>
</organism>
<reference evidence="2 3" key="1">
    <citation type="journal article" date="2016" name="Mol. Biol. Evol.">
        <title>Comparative Genomics of Early-Diverging Mushroom-Forming Fungi Provides Insights into the Origins of Lignocellulose Decay Capabilities.</title>
        <authorList>
            <person name="Nagy L.G."/>
            <person name="Riley R."/>
            <person name="Tritt A."/>
            <person name="Adam C."/>
            <person name="Daum C."/>
            <person name="Floudas D."/>
            <person name="Sun H."/>
            <person name="Yadav J.S."/>
            <person name="Pangilinan J."/>
            <person name="Larsson K.H."/>
            <person name="Matsuura K."/>
            <person name="Barry K."/>
            <person name="Labutti K."/>
            <person name="Kuo R."/>
            <person name="Ohm R.A."/>
            <person name="Bhattacharya S.S."/>
            <person name="Shirouzu T."/>
            <person name="Yoshinaga Y."/>
            <person name="Martin F.M."/>
            <person name="Grigoriev I.V."/>
            <person name="Hibbett D.S."/>
        </authorList>
    </citation>
    <scope>NUCLEOTIDE SEQUENCE [LARGE SCALE GENOMIC DNA]</scope>
    <source>
        <strain evidence="2 3">HHB12733</strain>
    </source>
</reference>
<name>A0A165IKH8_9BASI</name>
<dbReference type="EMBL" id="KV423929">
    <property type="protein sequence ID" value="KZT60692.1"/>
    <property type="molecule type" value="Genomic_DNA"/>
</dbReference>
<keyword evidence="3" id="KW-1185">Reference proteome</keyword>
<sequence length="318" mass="35708">MERQQQMIWCWLPSPIPRSETSGRTTLERRCEIQASFGPQSDTWHLQFICVPPAAFILSLKAWYKSGLTESTCNNLLVRLDEYSVGGITPSSVESFAGGKSLRSVIEAFKKQEHRPSKLLQVPSLPAGSQQPSGREAGTSESSTRARTRSAPAVPASYHLPLIIWVDDEPANNLHKVAFARSLGITVIELSSTALAKAWFDANEAFVRAHDTPNEIRVISDNARYESDTIPFGPHRAVEDTVYLNWSAGEKILRYLRGRRYRMPVLIHCRQPSIDITRYVLLYEQAGSTISIDVVKRYCQALADGRTDDASWKKWGAW</sequence>
<protein>
    <submittedName>
        <fullName evidence="2">Uncharacterized protein</fullName>
    </submittedName>
</protein>
<evidence type="ECO:0000313" key="3">
    <source>
        <dbReference type="Proteomes" id="UP000076842"/>
    </source>
</evidence>